<keyword evidence="2" id="KW-1185">Reference proteome</keyword>
<dbReference type="OrthoDB" id="64767at2759"/>
<keyword evidence="1" id="KW-0378">Hydrolase</keyword>
<reference evidence="1 2" key="1">
    <citation type="journal article" date="2013" name="Proc. Natl. Acad. Sci. U.S.A.">
        <title>The king cobra genome reveals dynamic gene evolution and adaptation in the snake venom system.</title>
        <authorList>
            <person name="Vonk F.J."/>
            <person name="Casewell N.R."/>
            <person name="Henkel C.V."/>
            <person name="Heimberg A.M."/>
            <person name="Jansen H.J."/>
            <person name="McCleary R.J."/>
            <person name="Kerkkamp H.M."/>
            <person name="Vos R.A."/>
            <person name="Guerreiro I."/>
            <person name="Calvete J.J."/>
            <person name="Wuster W."/>
            <person name="Woods A.E."/>
            <person name="Logan J.M."/>
            <person name="Harrison R.A."/>
            <person name="Castoe T.A."/>
            <person name="de Koning A.P."/>
            <person name="Pollock D.D."/>
            <person name="Yandell M."/>
            <person name="Calderon D."/>
            <person name="Renjifo C."/>
            <person name="Currier R.B."/>
            <person name="Salgado D."/>
            <person name="Pla D."/>
            <person name="Sanz L."/>
            <person name="Hyder A.S."/>
            <person name="Ribeiro J.M."/>
            <person name="Arntzen J.W."/>
            <person name="van den Thillart G.E."/>
            <person name="Boetzer M."/>
            <person name="Pirovano W."/>
            <person name="Dirks R.P."/>
            <person name="Spaink H.P."/>
            <person name="Duboule D."/>
            <person name="McGlinn E."/>
            <person name="Kini R.M."/>
            <person name="Richardson M.K."/>
        </authorList>
    </citation>
    <scope>NUCLEOTIDE SEQUENCE</scope>
    <source>
        <tissue evidence="1">Blood</tissue>
    </source>
</reference>
<keyword evidence="1" id="KW-0347">Helicase</keyword>
<sequence length="76" mass="8614">LPPRGPLELPLSILEVGCAGRFELITEEEPTKEGFPLTTLPHGLPPYAEDLASELEQHYLNSPEWLPVHDFERSHR</sequence>
<dbReference type="Proteomes" id="UP000018936">
    <property type="component" value="Unassembled WGS sequence"/>
</dbReference>
<proteinExistence type="predicted"/>
<dbReference type="EMBL" id="AZIM01015896">
    <property type="protein sequence ID" value="ETE56639.1"/>
    <property type="molecule type" value="Genomic_DNA"/>
</dbReference>
<dbReference type="AlphaFoldDB" id="V8N2Z5"/>
<keyword evidence="1" id="KW-0547">Nucleotide-binding</keyword>
<name>V8N2Z5_OPHHA</name>
<feature type="non-terminal residue" evidence="1">
    <location>
        <position position="1"/>
    </location>
</feature>
<accession>V8N2Z5</accession>
<protein>
    <submittedName>
        <fullName evidence="1">Helicase SKI2W</fullName>
    </submittedName>
</protein>
<keyword evidence="1" id="KW-0067">ATP-binding</keyword>
<dbReference type="GO" id="GO:0004386">
    <property type="term" value="F:helicase activity"/>
    <property type="evidence" value="ECO:0007669"/>
    <property type="project" value="UniProtKB-KW"/>
</dbReference>
<gene>
    <name evidence="1" type="primary">SKIV2L</name>
    <name evidence="1" type="ORF">L345_17650</name>
</gene>
<comment type="caution">
    <text evidence="1">The sequence shown here is derived from an EMBL/GenBank/DDBJ whole genome shotgun (WGS) entry which is preliminary data.</text>
</comment>
<evidence type="ECO:0000313" key="1">
    <source>
        <dbReference type="EMBL" id="ETE56639.1"/>
    </source>
</evidence>
<organism evidence="1 2">
    <name type="scientific">Ophiophagus hannah</name>
    <name type="common">King cobra</name>
    <name type="synonym">Naja hannah</name>
    <dbReference type="NCBI Taxonomy" id="8665"/>
    <lineage>
        <taxon>Eukaryota</taxon>
        <taxon>Metazoa</taxon>
        <taxon>Chordata</taxon>
        <taxon>Craniata</taxon>
        <taxon>Vertebrata</taxon>
        <taxon>Euteleostomi</taxon>
        <taxon>Lepidosauria</taxon>
        <taxon>Squamata</taxon>
        <taxon>Bifurcata</taxon>
        <taxon>Unidentata</taxon>
        <taxon>Episquamata</taxon>
        <taxon>Toxicofera</taxon>
        <taxon>Serpentes</taxon>
        <taxon>Colubroidea</taxon>
        <taxon>Elapidae</taxon>
        <taxon>Elapinae</taxon>
        <taxon>Ophiophagus</taxon>
    </lineage>
</organism>
<evidence type="ECO:0000313" key="2">
    <source>
        <dbReference type="Proteomes" id="UP000018936"/>
    </source>
</evidence>